<keyword evidence="3" id="KW-1185">Reference proteome</keyword>
<dbReference type="InterPro" id="IPR011659">
    <property type="entry name" value="WD40"/>
</dbReference>
<accession>A0A371RKQ4</accession>
<dbReference type="Gene3D" id="2.120.10.30">
    <property type="entry name" value="TolB, C-terminal domain"/>
    <property type="match status" value="1"/>
</dbReference>
<dbReference type="Pfam" id="PF07676">
    <property type="entry name" value="PD40"/>
    <property type="match status" value="3"/>
</dbReference>
<dbReference type="InParanoid" id="A0A371RKQ4"/>
<evidence type="ECO:0008006" key="4">
    <source>
        <dbReference type="Google" id="ProtNLM"/>
    </source>
</evidence>
<dbReference type="SUPFAM" id="SSF82171">
    <property type="entry name" value="DPP6 N-terminal domain-like"/>
    <property type="match status" value="1"/>
</dbReference>
<comment type="caution">
    <text evidence="2">The sequence shown here is derived from an EMBL/GenBank/DDBJ whole genome shotgun (WGS) entry which is preliminary data.</text>
</comment>
<proteinExistence type="inferred from homology"/>
<dbReference type="AlphaFoldDB" id="A0A371RKQ4"/>
<reference evidence="2 3" key="1">
    <citation type="submission" date="2018-08" db="EMBL/GenBank/DDBJ databases">
        <title>Parvularcula sp. SM1705, isolated from surface water of the South Sea China.</title>
        <authorList>
            <person name="Sun L."/>
        </authorList>
    </citation>
    <scope>NUCLEOTIDE SEQUENCE [LARGE SCALE GENOMIC DNA]</scope>
    <source>
        <strain evidence="2 3">SM1705</strain>
    </source>
</reference>
<dbReference type="PANTHER" id="PTHR36842">
    <property type="entry name" value="PROTEIN TOLB HOMOLOG"/>
    <property type="match status" value="1"/>
</dbReference>
<sequence>MREEWMRISTSFWALTLALGAGACGGREEAPAEETKVVEESDQAPVSLGLFDEMSDIGDVATPGSASFDPGTGVYEITASGENMWADKDAFTYVWTKMSGDVFVSADIEWLGEGVHEHRKAGVVIRESLEPDARYADIVIHGDGLTSLQYRDETGGETRQIVSAVQDASRVRLEKEGDYVFMSVALEDGGWQRGGGNYRIPFGDEFYVGLAVCSHDNSVTETARFSNVEITPLDLEPVTETGYPAGVDSSLEILDVATGNREVIYTSDDKFEAPNWSRDGEYLLFNGGGYIWKIPAEGGDPVKVNTGPYIRNNNDHGISPDGTQLIISDQSQPDDISRIYLLPIEGADEPREVVSHPTARSYWHAWSPDGEVIAYTAQRPEISDSYNIWAKRLDGGEEWRVTDSDGLDDGADFSPDGEWLYFNSTRTGAMQIWKVRPDGTEPTQVTFDESYRDWFPHPSPDGKWIIMVSFGLDVDLADHPPNRDVFIRMMPADGSEPPHIVTKLHGGQGTINVPSWSPDSTRVAMVSYRLDRPDRP</sequence>
<dbReference type="PROSITE" id="PS51257">
    <property type="entry name" value="PROKAR_LIPOPROTEIN"/>
    <property type="match status" value="1"/>
</dbReference>
<gene>
    <name evidence="2" type="ORF">DX908_12640</name>
</gene>
<dbReference type="InterPro" id="IPR011042">
    <property type="entry name" value="6-blade_b-propeller_TolB-like"/>
</dbReference>
<dbReference type="PANTHER" id="PTHR36842:SF1">
    <property type="entry name" value="PROTEIN TOLB"/>
    <property type="match status" value="1"/>
</dbReference>
<comment type="similarity">
    <text evidence="1">Belongs to the TolB family.</text>
</comment>
<name>A0A371RKQ4_9PROT</name>
<evidence type="ECO:0000256" key="1">
    <source>
        <dbReference type="ARBA" id="ARBA00009820"/>
    </source>
</evidence>
<dbReference type="EMBL" id="QUQO01000001">
    <property type="protein sequence ID" value="RFB06033.1"/>
    <property type="molecule type" value="Genomic_DNA"/>
</dbReference>
<evidence type="ECO:0000313" key="3">
    <source>
        <dbReference type="Proteomes" id="UP000264589"/>
    </source>
</evidence>
<dbReference type="Proteomes" id="UP000264589">
    <property type="component" value="Unassembled WGS sequence"/>
</dbReference>
<organism evidence="2 3">
    <name type="scientific">Parvularcula marina</name>
    <dbReference type="NCBI Taxonomy" id="2292771"/>
    <lineage>
        <taxon>Bacteria</taxon>
        <taxon>Pseudomonadati</taxon>
        <taxon>Pseudomonadota</taxon>
        <taxon>Alphaproteobacteria</taxon>
        <taxon>Parvularculales</taxon>
        <taxon>Parvularculaceae</taxon>
        <taxon>Parvularcula</taxon>
    </lineage>
</organism>
<evidence type="ECO:0000313" key="2">
    <source>
        <dbReference type="EMBL" id="RFB06033.1"/>
    </source>
</evidence>
<protein>
    <recommendedName>
        <fullName evidence="4">Biopolymer transporter TolR</fullName>
    </recommendedName>
</protein>
<dbReference type="Gene3D" id="2.60.120.200">
    <property type="match status" value="1"/>
</dbReference>